<proteinExistence type="predicted"/>
<dbReference type="SUPFAM" id="SSF57424">
    <property type="entry name" value="LDL receptor-like module"/>
    <property type="match status" value="2"/>
</dbReference>
<dbReference type="PROSITE" id="PS50240">
    <property type="entry name" value="TRYPSIN_DOM"/>
    <property type="match status" value="1"/>
</dbReference>
<feature type="compositionally biased region" description="Low complexity" evidence="9">
    <location>
        <begin position="935"/>
        <end position="954"/>
    </location>
</feature>
<feature type="disulfide bond" evidence="7">
    <location>
        <begin position="1101"/>
        <end position="1119"/>
    </location>
</feature>
<evidence type="ECO:0000256" key="10">
    <source>
        <dbReference type="SAM" id="SignalP"/>
    </source>
</evidence>
<dbReference type="InterPro" id="IPR001190">
    <property type="entry name" value="SRCR"/>
</dbReference>
<dbReference type="FunFam" id="2.40.10.10:FF:000003">
    <property type="entry name" value="Transmembrane serine protease 3"/>
    <property type="match status" value="1"/>
</dbReference>
<evidence type="ECO:0000259" key="12">
    <source>
        <dbReference type="PROSITE" id="PS50060"/>
    </source>
</evidence>
<dbReference type="InterPro" id="IPR001314">
    <property type="entry name" value="Peptidase_S1A"/>
</dbReference>
<evidence type="ECO:0000256" key="4">
    <source>
        <dbReference type="ARBA" id="ARBA00022825"/>
    </source>
</evidence>
<keyword evidence="16" id="KW-1185">Reference proteome</keyword>
<dbReference type="PANTHER" id="PTHR24251:SF37">
    <property type="entry name" value="CUB DOMAIN-CONTAINING PROTEIN"/>
    <property type="match status" value="1"/>
</dbReference>
<keyword evidence="6" id="KW-0325">Glycoprotein</keyword>
<accession>A0A210Q7W8</accession>
<dbReference type="SMART" id="SM00137">
    <property type="entry name" value="MAM"/>
    <property type="match status" value="2"/>
</dbReference>
<feature type="compositionally biased region" description="Polar residues" evidence="9">
    <location>
        <begin position="737"/>
        <end position="772"/>
    </location>
</feature>
<dbReference type="GO" id="GO:0009566">
    <property type="term" value="P:fertilization"/>
    <property type="evidence" value="ECO:0007669"/>
    <property type="project" value="UniProtKB-ARBA"/>
</dbReference>
<keyword evidence="5 8" id="KW-1015">Disulfide bond</keyword>
<keyword evidence="4" id="KW-0720">Serine protease</keyword>
<dbReference type="Proteomes" id="UP000242188">
    <property type="component" value="Unassembled WGS sequence"/>
</dbReference>
<dbReference type="Pfam" id="PF00057">
    <property type="entry name" value="Ldl_recept_a"/>
    <property type="match status" value="2"/>
</dbReference>
<keyword evidence="10" id="KW-0732">Signal</keyword>
<feature type="disulfide bond" evidence="7">
    <location>
        <begin position="1138"/>
        <end position="1156"/>
    </location>
</feature>
<dbReference type="GO" id="GO:0004252">
    <property type="term" value="F:serine-type endopeptidase activity"/>
    <property type="evidence" value="ECO:0007669"/>
    <property type="project" value="InterPro"/>
</dbReference>
<evidence type="ECO:0000256" key="7">
    <source>
        <dbReference type="PROSITE-ProRule" id="PRU00124"/>
    </source>
</evidence>
<evidence type="ECO:0000259" key="11">
    <source>
        <dbReference type="PROSITE" id="PS01180"/>
    </source>
</evidence>
<dbReference type="PANTHER" id="PTHR24251">
    <property type="entry name" value="OVOCHYMASE-RELATED"/>
    <property type="match status" value="1"/>
</dbReference>
<feature type="domain" description="MAM" evidence="12">
    <location>
        <begin position="1513"/>
        <end position="1667"/>
    </location>
</feature>
<evidence type="ECO:0000256" key="3">
    <source>
        <dbReference type="ARBA" id="ARBA00022801"/>
    </source>
</evidence>
<dbReference type="SUPFAM" id="SSF49899">
    <property type="entry name" value="Concanavalin A-like lectins/glucanases"/>
    <property type="match status" value="2"/>
</dbReference>
<dbReference type="CDD" id="cd06263">
    <property type="entry name" value="MAM"/>
    <property type="match status" value="1"/>
</dbReference>
<feature type="region of interest" description="Disordered" evidence="9">
    <location>
        <begin position="695"/>
        <end position="799"/>
    </location>
</feature>
<dbReference type="PROSITE" id="PS50068">
    <property type="entry name" value="LDLRA_2"/>
    <property type="match status" value="2"/>
</dbReference>
<dbReference type="InterPro" id="IPR035914">
    <property type="entry name" value="Sperma_CUB_dom_sf"/>
</dbReference>
<dbReference type="InterPro" id="IPR013320">
    <property type="entry name" value="ConA-like_dom_sf"/>
</dbReference>
<dbReference type="InterPro" id="IPR000998">
    <property type="entry name" value="MAM_dom"/>
</dbReference>
<comment type="caution">
    <text evidence="15">The sequence shown here is derived from an EMBL/GenBank/DDBJ whole genome shotgun (WGS) entry which is preliminary data.</text>
</comment>
<dbReference type="PROSITE" id="PS00135">
    <property type="entry name" value="TRYPSIN_SER"/>
    <property type="match status" value="1"/>
</dbReference>
<feature type="domain" description="CUB" evidence="11">
    <location>
        <begin position="801"/>
        <end position="921"/>
    </location>
</feature>
<dbReference type="SUPFAM" id="SSF50494">
    <property type="entry name" value="Trypsin-like serine proteases"/>
    <property type="match status" value="1"/>
</dbReference>
<evidence type="ECO:0000256" key="9">
    <source>
        <dbReference type="SAM" id="MobiDB-lite"/>
    </source>
</evidence>
<feature type="disulfide bond" evidence="7">
    <location>
        <begin position="1150"/>
        <end position="1165"/>
    </location>
</feature>
<feature type="region of interest" description="Disordered" evidence="9">
    <location>
        <begin position="932"/>
        <end position="954"/>
    </location>
</feature>
<gene>
    <name evidence="15" type="ORF">KP79_PYT16590</name>
</gene>
<dbReference type="InterPro" id="IPR033116">
    <property type="entry name" value="TRYPSIN_SER"/>
</dbReference>
<evidence type="ECO:0000256" key="5">
    <source>
        <dbReference type="ARBA" id="ARBA00023157"/>
    </source>
</evidence>
<feature type="domain" description="MAM" evidence="12">
    <location>
        <begin position="1671"/>
        <end position="1819"/>
    </location>
</feature>
<feature type="signal peptide" evidence="10">
    <location>
        <begin position="1"/>
        <end position="22"/>
    </location>
</feature>
<dbReference type="Pfam" id="PF00089">
    <property type="entry name" value="Trypsin"/>
    <property type="match status" value="1"/>
</dbReference>
<feature type="domain" description="CUB" evidence="11">
    <location>
        <begin position="218"/>
        <end position="336"/>
    </location>
</feature>
<dbReference type="Pfam" id="PF00431">
    <property type="entry name" value="CUB"/>
    <property type="match status" value="6"/>
</dbReference>
<feature type="domain" description="Peptidase S1" evidence="13">
    <location>
        <begin position="1272"/>
        <end position="1507"/>
    </location>
</feature>
<reference evidence="15 16" key="1">
    <citation type="journal article" date="2017" name="Nat. Ecol. Evol.">
        <title>Scallop genome provides insights into evolution of bilaterian karyotype and development.</title>
        <authorList>
            <person name="Wang S."/>
            <person name="Zhang J."/>
            <person name="Jiao W."/>
            <person name="Li J."/>
            <person name="Xun X."/>
            <person name="Sun Y."/>
            <person name="Guo X."/>
            <person name="Huan P."/>
            <person name="Dong B."/>
            <person name="Zhang L."/>
            <person name="Hu X."/>
            <person name="Sun X."/>
            <person name="Wang J."/>
            <person name="Zhao C."/>
            <person name="Wang Y."/>
            <person name="Wang D."/>
            <person name="Huang X."/>
            <person name="Wang R."/>
            <person name="Lv J."/>
            <person name="Li Y."/>
            <person name="Zhang Z."/>
            <person name="Liu B."/>
            <person name="Lu W."/>
            <person name="Hui Y."/>
            <person name="Liang J."/>
            <person name="Zhou Z."/>
            <person name="Hou R."/>
            <person name="Li X."/>
            <person name="Liu Y."/>
            <person name="Li H."/>
            <person name="Ning X."/>
            <person name="Lin Y."/>
            <person name="Zhao L."/>
            <person name="Xing Q."/>
            <person name="Dou J."/>
            <person name="Li Y."/>
            <person name="Mao J."/>
            <person name="Guo H."/>
            <person name="Dou H."/>
            <person name="Li T."/>
            <person name="Mu C."/>
            <person name="Jiang W."/>
            <person name="Fu Q."/>
            <person name="Fu X."/>
            <person name="Miao Y."/>
            <person name="Liu J."/>
            <person name="Yu Q."/>
            <person name="Li R."/>
            <person name="Liao H."/>
            <person name="Li X."/>
            <person name="Kong Y."/>
            <person name="Jiang Z."/>
            <person name="Chourrout D."/>
            <person name="Li R."/>
            <person name="Bao Z."/>
        </authorList>
    </citation>
    <scope>NUCLEOTIDE SEQUENCE [LARGE SCALE GENOMIC DNA]</scope>
    <source>
        <strain evidence="15 16">PY_sf001</strain>
    </source>
</reference>
<dbReference type="SMART" id="SM00020">
    <property type="entry name" value="Tryp_SPc"/>
    <property type="match status" value="1"/>
</dbReference>
<dbReference type="Pfam" id="PF00629">
    <property type="entry name" value="MAM"/>
    <property type="match status" value="2"/>
</dbReference>
<dbReference type="EMBL" id="NEDP02004667">
    <property type="protein sequence ID" value="OWF44821.1"/>
    <property type="molecule type" value="Genomic_DNA"/>
</dbReference>
<feature type="disulfide bond" evidence="7">
    <location>
        <begin position="1094"/>
        <end position="1106"/>
    </location>
</feature>
<evidence type="ECO:0000256" key="1">
    <source>
        <dbReference type="ARBA" id="ARBA00022670"/>
    </source>
</evidence>
<dbReference type="InterPro" id="IPR036772">
    <property type="entry name" value="SRCR-like_dom_sf"/>
</dbReference>
<dbReference type="Gene3D" id="2.40.10.10">
    <property type="entry name" value="Trypsin-like serine proteases"/>
    <property type="match status" value="1"/>
</dbReference>
<dbReference type="InterPro" id="IPR009003">
    <property type="entry name" value="Peptidase_S1_PA"/>
</dbReference>
<dbReference type="PROSITE" id="PS50287">
    <property type="entry name" value="SRCR_2"/>
    <property type="match status" value="1"/>
</dbReference>
<dbReference type="OrthoDB" id="291007at2759"/>
<dbReference type="CDD" id="cd00112">
    <property type="entry name" value="LDLa"/>
    <property type="match status" value="2"/>
</dbReference>
<evidence type="ECO:0000313" key="16">
    <source>
        <dbReference type="Proteomes" id="UP000242188"/>
    </source>
</evidence>
<dbReference type="SUPFAM" id="SSF49854">
    <property type="entry name" value="Spermadhesin, CUB domain"/>
    <property type="match status" value="6"/>
</dbReference>
<feature type="disulfide bond" evidence="8">
    <location>
        <begin position="1245"/>
        <end position="1255"/>
    </location>
</feature>
<dbReference type="PROSITE" id="PS50060">
    <property type="entry name" value="MAM_2"/>
    <property type="match status" value="2"/>
</dbReference>
<protein>
    <submittedName>
        <fullName evidence="15">Enteropeptidase</fullName>
    </submittedName>
</protein>
<feature type="domain" description="CUB" evidence="11">
    <location>
        <begin position="410"/>
        <end position="527"/>
    </location>
</feature>
<feature type="compositionally biased region" description="Low complexity" evidence="9">
    <location>
        <begin position="703"/>
        <end position="714"/>
    </location>
</feature>
<dbReference type="GO" id="GO:0016020">
    <property type="term" value="C:membrane"/>
    <property type="evidence" value="ECO:0007669"/>
    <property type="project" value="InterPro"/>
</dbReference>
<dbReference type="CDD" id="cd00041">
    <property type="entry name" value="CUB"/>
    <property type="match status" value="6"/>
</dbReference>
<dbReference type="InterPro" id="IPR036055">
    <property type="entry name" value="LDL_receptor-like_sf"/>
</dbReference>
<evidence type="ECO:0000256" key="6">
    <source>
        <dbReference type="ARBA" id="ARBA00023180"/>
    </source>
</evidence>
<feature type="compositionally biased region" description="Low complexity" evidence="9">
    <location>
        <begin position="722"/>
        <end position="736"/>
    </location>
</feature>
<dbReference type="InterPro" id="IPR000859">
    <property type="entry name" value="CUB_dom"/>
</dbReference>
<dbReference type="PRINTS" id="PR00722">
    <property type="entry name" value="CHYMOTRYPSIN"/>
</dbReference>
<name>A0A210Q7W8_MIZYE</name>
<sequence>MLFRAFLISGVIAVLTVSRALCCEHQVFVEKGSTVDIQSPGYDHGNYELNVHCRWNITTTSNAELKLSFSEFHIEYHLLCIWDYILVSNGTCGSGGDVKRYCGTSVPSNIFFKTAEACLEFHSDEYVAKPGFKVLVTSEELKQQVQSSTTMSTVQLSSIKSHTTSSMSSPKATTTTLIPNTTSAFSPPFPSPSQPSVQTLLMGLLVTDPAHPTVVEMCKDVTWYQAEHDALVISPGYAQNRNYGNNRNCHLKILNPGKKVLKFSFIDFNVEKHPTCFWDKLEVIDGQGPGSILATICGVSADTPDNLESSAEEINLNFTSDNVVDWKGFQIKLFIQQSVTPPSTTSSSTLISTLLTSKSKAALTSSSPPTITPSSSSSSSLSASSPVPIDPNIQTLYVSSTSAIPTVEMCNGTALVYSGAEGYILSPHYSSGNNYEINQDCVLHIINTKHKLIEFTFENFALEHHPMCSWDYLEFRAGLGAESSVLAKLCGETPSSPLTTPASVILVRFYSDSVNALKGFKIKYSISNAPTWLPTSPTVPTTSSLITTTPVLTTVVPTTTNHVTTPVPEPFTDNNLIILDNGLQQTFVKETAIVLSPNFGPGKTYPVSVTCGLKLEALNNRKIHINVLDFKVEYHPSCSWDRLSVYDGPSKTSTLIGMFCGVKSGVAINSSGTALFLEFVSDYIVPDKGFQLDISTEKEQSDDTTTADSTTKADLVTPVQLSSTSPTTDTSTLTSSKMNSTSSPTADDNVTTTASVSDQTSQLTSPSNLPPETSSTTDIQSTSTPSMLTTPIPPTTSLHMCNATNGMQILEVKQSADVFSPNFGNGKKYPVNTQCGLLIRSSGHQLLKMNITTLNMEHHSSCGWDSLRVYDGADINAPLLGVYCGLHTKTDLYSTSSKLYLLFQSDSIVTASGFHLVLSVIEAPTTTTMSLKPGTTTATTTATTIPTSIPPIQHTTTATSVTGLPLECRGVPQVHTLPSGIIQSPGRDNGNPYPSNATCEWVIIAGDNHVIELTFVEFDLESDPNCNADRVTIHDASTSSGPILASFCGSNIPDNVTSSSHVLFLSLLSNNDVEKSGFIASYTTITKVMPPPSCLAGEFACNSGVCIPEEWLCDGEADCTGAEDEMSCQMCLVGEFRCGNAKCIPELLRCDGHDDCAEGLDEHNCISIGTADQSVRVMYHSKWYPVCSDDWSTDASDVICQQLVFSDSITMTPVNTNNLVFMTLKDDPPLAFNSIQSMFEPTVTCNSGQKVQLQCGNNVCGRRSPNLMTPYIIGGTKSFLGQWPWMVAIKISQKFICGGTLIGHQWVATASHCIESVAARPYLLNVMIGSVAMNPVDGVHFKVTEVIIHPDNNFIYQADLALLRLQKPVIFTDHVKPLCLATESYALTGSSICYVSGWGVRSVSDYYSTVMPDFLHHAKMKLVTHSKCKDSYQGKLKDTMLCAGYDLGRIDSCKGDSGGPLMCKVSADRWVLAGITSWGETPCGQAKKPGVYTRVDKYRDWITGITADGGRQHDCTYETPGLCGHIDVSLDGFMWTRRSRDPTFDYTLGNATGHFLYAENPTGLITSHHEATLKIPPFLKKEVKCMSLAIFFYGAQSDIKLKIIGHVTPDVTRTLSEISSFSSSWDVAHITIDDDVTEVNLVAVRGFRENVGVAIDDVMFSDGYCQDTVKLRCSFNGGNTCLYTNDKDDLFDWSLQPHTAEPGYYIEFDGGGKYAGDKARLSSPMMTTSIPRCVKFSYQICPQSSGALSLLTQVNFGGVSLLRAPVWTTQLSNCNDWTQAMVDVDHQSHPFGVAFEASRGLYSGSIRVDDISILQGNCF</sequence>
<evidence type="ECO:0000313" key="15">
    <source>
        <dbReference type="EMBL" id="OWF44821.1"/>
    </source>
</evidence>
<keyword evidence="1" id="KW-0645">Protease</keyword>
<dbReference type="Gene3D" id="2.60.120.200">
    <property type="match status" value="2"/>
</dbReference>
<evidence type="ECO:0000256" key="2">
    <source>
        <dbReference type="ARBA" id="ARBA00022737"/>
    </source>
</evidence>
<dbReference type="FunFam" id="2.60.120.290:FF:000005">
    <property type="entry name" value="Procollagen C-endopeptidase enhancer 1"/>
    <property type="match status" value="2"/>
</dbReference>
<dbReference type="SMART" id="SM00192">
    <property type="entry name" value="LDLa"/>
    <property type="match status" value="2"/>
</dbReference>
<feature type="disulfide bond" evidence="7">
    <location>
        <begin position="1131"/>
        <end position="1143"/>
    </location>
</feature>
<dbReference type="STRING" id="6573.A0A210Q7W8"/>
<feature type="domain" description="CUB" evidence="11">
    <location>
        <begin position="968"/>
        <end position="1085"/>
    </location>
</feature>
<feature type="region of interest" description="Disordered" evidence="9">
    <location>
        <begin position="363"/>
        <end position="386"/>
    </location>
</feature>
<evidence type="ECO:0000259" key="13">
    <source>
        <dbReference type="PROSITE" id="PS50240"/>
    </source>
</evidence>
<dbReference type="InterPro" id="IPR043504">
    <property type="entry name" value="Peptidase_S1_PA_chymotrypsin"/>
</dbReference>
<comment type="caution">
    <text evidence="8">Lacks conserved residue(s) required for the propagation of feature annotation.</text>
</comment>
<dbReference type="SMART" id="SM00042">
    <property type="entry name" value="CUB"/>
    <property type="match status" value="6"/>
</dbReference>
<dbReference type="InterPro" id="IPR002172">
    <property type="entry name" value="LDrepeatLR_classA_rpt"/>
</dbReference>
<evidence type="ECO:0000256" key="8">
    <source>
        <dbReference type="PROSITE-ProRule" id="PRU00196"/>
    </source>
</evidence>
<evidence type="ECO:0000259" key="14">
    <source>
        <dbReference type="PROSITE" id="PS50287"/>
    </source>
</evidence>
<dbReference type="SUPFAM" id="SSF56487">
    <property type="entry name" value="SRCR-like"/>
    <property type="match status" value="1"/>
</dbReference>
<dbReference type="InterPro" id="IPR001254">
    <property type="entry name" value="Trypsin_dom"/>
</dbReference>
<dbReference type="Pfam" id="PF15494">
    <property type="entry name" value="SRCR_2"/>
    <property type="match status" value="1"/>
</dbReference>
<feature type="disulfide bond" evidence="7">
    <location>
        <begin position="1113"/>
        <end position="1128"/>
    </location>
</feature>
<keyword evidence="3" id="KW-0378">Hydrolase</keyword>
<feature type="domain" description="CUB" evidence="11">
    <location>
        <begin position="601"/>
        <end position="697"/>
    </location>
</feature>
<dbReference type="PROSITE" id="PS01180">
    <property type="entry name" value="CUB"/>
    <property type="match status" value="6"/>
</dbReference>
<feature type="domain" description="SRCR" evidence="14">
    <location>
        <begin position="1175"/>
        <end position="1255"/>
    </location>
</feature>
<feature type="chain" id="PRO_5013278843" evidence="10">
    <location>
        <begin position="23"/>
        <end position="1819"/>
    </location>
</feature>
<feature type="domain" description="CUB" evidence="11">
    <location>
        <begin position="23"/>
        <end position="139"/>
    </location>
</feature>
<keyword evidence="2" id="KW-0677">Repeat</keyword>
<dbReference type="Gene3D" id="2.60.120.290">
    <property type="entry name" value="Spermadhesin, CUB domain"/>
    <property type="match status" value="6"/>
</dbReference>
<organism evidence="15 16">
    <name type="scientific">Mizuhopecten yessoensis</name>
    <name type="common">Japanese scallop</name>
    <name type="synonym">Patinopecten yessoensis</name>
    <dbReference type="NCBI Taxonomy" id="6573"/>
    <lineage>
        <taxon>Eukaryota</taxon>
        <taxon>Metazoa</taxon>
        <taxon>Spiralia</taxon>
        <taxon>Lophotrochozoa</taxon>
        <taxon>Mollusca</taxon>
        <taxon>Bivalvia</taxon>
        <taxon>Autobranchia</taxon>
        <taxon>Pteriomorphia</taxon>
        <taxon>Pectinida</taxon>
        <taxon>Pectinoidea</taxon>
        <taxon>Pectinidae</taxon>
        <taxon>Mizuhopecten</taxon>
    </lineage>
</organism>
<dbReference type="CDD" id="cd00190">
    <property type="entry name" value="Tryp_SPc"/>
    <property type="match status" value="1"/>
</dbReference>
<dbReference type="GO" id="GO:0006508">
    <property type="term" value="P:proteolysis"/>
    <property type="evidence" value="ECO:0007669"/>
    <property type="project" value="UniProtKB-KW"/>
</dbReference>
<dbReference type="Gene3D" id="3.10.250.10">
    <property type="entry name" value="SRCR-like domain"/>
    <property type="match status" value="1"/>
</dbReference>
<feature type="compositionally biased region" description="Low complexity" evidence="9">
    <location>
        <begin position="773"/>
        <end position="786"/>
    </location>
</feature>
<dbReference type="Gene3D" id="4.10.400.10">
    <property type="entry name" value="Low-density Lipoprotein Receptor"/>
    <property type="match status" value="2"/>
</dbReference>